<dbReference type="AlphaFoldDB" id="A0A0P1HBX3"/>
<dbReference type="PRINTS" id="PR00260">
    <property type="entry name" value="CHEMTRNSDUCR"/>
</dbReference>
<dbReference type="RefSeq" id="WP_058287070.1">
    <property type="nucleotide sequence ID" value="NZ_CYSR01000030.1"/>
</dbReference>
<dbReference type="STRING" id="1396826.PHA8399_03192"/>
<keyword evidence="6" id="KW-0675">Receptor</keyword>
<dbReference type="Gene3D" id="1.10.287.950">
    <property type="entry name" value="Methyl-accepting chemotaxis protein"/>
    <property type="match status" value="1"/>
</dbReference>
<dbReference type="GO" id="GO:0016020">
    <property type="term" value="C:membrane"/>
    <property type="evidence" value="ECO:0007669"/>
    <property type="project" value="UniProtKB-SubCell"/>
</dbReference>
<keyword evidence="2" id="KW-0145">Chemotaxis</keyword>
<proteinExistence type="inferred from homology"/>
<dbReference type="SUPFAM" id="SSF58104">
    <property type="entry name" value="Methyl-accepting chemotaxis protein (MCP) signaling domain"/>
    <property type="match status" value="1"/>
</dbReference>
<dbReference type="CDD" id="cd01068">
    <property type="entry name" value="globin_sensor"/>
    <property type="match status" value="1"/>
</dbReference>
<dbReference type="InterPro" id="IPR012292">
    <property type="entry name" value="Globin/Proto"/>
</dbReference>
<dbReference type="InterPro" id="IPR004089">
    <property type="entry name" value="MCPsignal_dom"/>
</dbReference>
<dbReference type="Gene3D" id="1.10.490.10">
    <property type="entry name" value="Globins"/>
    <property type="match status" value="1"/>
</dbReference>
<name>A0A0P1HBX3_9RHOB</name>
<accession>A0A0P1HBX3</accession>
<dbReference type="InterPro" id="IPR044398">
    <property type="entry name" value="Globin-sensor_dom"/>
</dbReference>
<reference evidence="6 7" key="1">
    <citation type="submission" date="2015-09" db="EMBL/GenBank/DDBJ databases">
        <authorList>
            <consortium name="Swine Surveillance"/>
        </authorList>
    </citation>
    <scope>NUCLEOTIDE SEQUENCE [LARGE SCALE GENOMIC DNA]</scope>
    <source>
        <strain evidence="6 7">CECT 8399</strain>
    </source>
</reference>
<dbReference type="PANTHER" id="PTHR43531:SF11">
    <property type="entry name" value="METHYL-ACCEPTING CHEMOTAXIS PROTEIN 3"/>
    <property type="match status" value="1"/>
</dbReference>
<dbReference type="GO" id="GO:0004888">
    <property type="term" value="F:transmembrane signaling receptor activity"/>
    <property type="evidence" value="ECO:0007669"/>
    <property type="project" value="InterPro"/>
</dbReference>
<dbReference type="GO" id="GO:0020037">
    <property type="term" value="F:heme binding"/>
    <property type="evidence" value="ECO:0007669"/>
    <property type="project" value="InterPro"/>
</dbReference>
<evidence type="ECO:0000313" key="7">
    <source>
        <dbReference type="Proteomes" id="UP000051326"/>
    </source>
</evidence>
<dbReference type="GO" id="GO:0019825">
    <property type="term" value="F:oxygen binding"/>
    <property type="evidence" value="ECO:0007669"/>
    <property type="project" value="InterPro"/>
</dbReference>
<dbReference type="GO" id="GO:0006935">
    <property type="term" value="P:chemotaxis"/>
    <property type="evidence" value="ECO:0007669"/>
    <property type="project" value="UniProtKB-KW"/>
</dbReference>
<dbReference type="SMART" id="SM00283">
    <property type="entry name" value="MA"/>
    <property type="match status" value="1"/>
</dbReference>
<sequence>MSKTDNQRIISKFALDGDHQKDLMRASSLLAPYFDVILDKFYAFAQSDREASKFFTNEEILTHARTSQKRHWELLLRGDFPEEYFASAERVGAVHFKIQLPFELYLSAYARATSHIQQVLGDRFGAAVTPGGRRKLFAMLGALNRVFAMDTYFVIDAYFAAQRAEQDTAFDYITSGIERMEARDLSQIIPAPGESDYPARYDAVRVTFNRLMGSLAGVIGSIQDSAEGLNSTAGEISDAAQELSQRTETQAATLEETAAAVEEITSSMRSSSEATMETSTVAATAQACAEDGFAVVTDAVSKMKEIADSSDRISQIIGVIDDISFQTNLLALNAGVEAARAGEAGRGFAVVASEVRGLAQRAAVSAKEIKELINISSGHVDEGVSLVDRAGEVLTRIVTDVKRVSELSASVSASTSEQTTGLTEINTGVSHLDGVTQQNAAMVEQTTAATVTMRQDAQALADLVKSFKVAQTTAPVRAPGAERGGSLRLAG</sequence>
<gene>
    <name evidence="6" type="primary">tsr_2</name>
    <name evidence="6" type="ORF">PHA8399_03192</name>
</gene>
<protein>
    <submittedName>
        <fullName evidence="6">Serine chemoreceptor protein</fullName>
    </submittedName>
</protein>
<dbReference type="InterPro" id="IPR004090">
    <property type="entry name" value="Chemotax_Me-accpt_rcpt"/>
</dbReference>
<evidence type="ECO:0000256" key="3">
    <source>
        <dbReference type="ARBA" id="ARBA00029447"/>
    </source>
</evidence>
<feature type="domain" description="Methyl-accepting transducer" evidence="5">
    <location>
        <begin position="225"/>
        <end position="454"/>
    </location>
</feature>
<dbReference type="SUPFAM" id="SSF46458">
    <property type="entry name" value="Globin-like"/>
    <property type="match status" value="1"/>
</dbReference>
<comment type="subcellular location">
    <subcellularLocation>
        <location evidence="1">Membrane</location>
    </subcellularLocation>
</comment>
<comment type="similarity">
    <text evidence="3">Belongs to the methyl-accepting chemotaxis (MCP) protein family.</text>
</comment>
<evidence type="ECO:0000313" key="6">
    <source>
        <dbReference type="EMBL" id="CUI01051.1"/>
    </source>
</evidence>
<dbReference type="InterPro" id="IPR039379">
    <property type="entry name" value="Protoglobin_sensor_dom"/>
</dbReference>
<organism evidence="6 7">
    <name type="scientific">Leisingera aquaemixtae</name>
    <dbReference type="NCBI Taxonomy" id="1396826"/>
    <lineage>
        <taxon>Bacteria</taxon>
        <taxon>Pseudomonadati</taxon>
        <taxon>Pseudomonadota</taxon>
        <taxon>Alphaproteobacteria</taxon>
        <taxon>Rhodobacterales</taxon>
        <taxon>Roseobacteraceae</taxon>
        <taxon>Leisingera</taxon>
    </lineage>
</organism>
<dbReference type="PANTHER" id="PTHR43531">
    <property type="entry name" value="PROTEIN ICFG"/>
    <property type="match status" value="1"/>
</dbReference>
<keyword evidence="4" id="KW-0807">Transducer</keyword>
<dbReference type="Pfam" id="PF00015">
    <property type="entry name" value="MCPsignal"/>
    <property type="match status" value="1"/>
</dbReference>
<dbReference type="FunFam" id="1.10.287.950:FF:000001">
    <property type="entry name" value="Methyl-accepting chemotaxis sensory transducer"/>
    <property type="match status" value="1"/>
</dbReference>
<evidence type="ECO:0000256" key="1">
    <source>
        <dbReference type="ARBA" id="ARBA00004370"/>
    </source>
</evidence>
<dbReference type="GO" id="GO:0007165">
    <property type="term" value="P:signal transduction"/>
    <property type="evidence" value="ECO:0007669"/>
    <property type="project" value="UniProtKB-KW"/>
</dbReference>
<evidence type="ECO:0000259" key="5">
    <source>
        <dbReference type="PROSITE" id="PS50111"/>
    </source>
</evidence>
<dbReference type="Pfam" id="PF11563">
    <property type="entry name" value="Protoglobin"/>
    <property type="match status" value="1"/>
</dbReference>
<dbReference type="PROSITE" id="PS50111">
    <property type="entry name" value="CHEMOTAXIS_TRANSDUC_2"/>
    <property type="match status" value="1"/>
</dbReference>
<dbReference type="CDD" id="cd11386">
    <property type="entry name" value="MCP_signal"/>
    <property type="match status" value="1"/>
</dbReference>
<dbReference type="InterPro" id="IPR051310">
    <property type="entry name" value="MCP_chemotaxis"/>
</dbReference>
<evidence type="ECO:0000256" key="2">
    <source>
        <dbReference type="ARBA" id="ARBA00022500"/>
    </source>
</evidence>
<evidence type="ECO:0000256" key="4">
    <source>
        <dbReference type="PROSITE-ProRule" id="PRU00284"/>
    </source>
</evidence>
<dbReference type="Proteomes" id="UP000051326">
    <property type="component" value="Unassembled WGS sequence"/>
</dbReference>
<dbReference type="EMBL" id="CYSR01000030">
    <property type="protein sequence ID" value="CUI01051.1"/>
    <property type="molecule type" value="Genomic_DNA"/>
</dbReference>
<dbReference type="InterPro" id="IPR009050">
    <property type="entry name" value="Globin-like_sf"/>
</dbReference>